<feature type="region of interest" description="Disordered" evidence="2">
    <location>
        <begin position="251"/>
        <end position="356"/>
    </location>
</feature>
<dbReference type="Proteomes" id="UP000297245">
    <property type="component" value="Unassembled WGS sequence"/>
</dbReference>
<name>A0A4S8KJH3_DENBC</name>
<feature type="compositionally biased region" description="Polar residues" evidence="2">
    <location>
        <begin position="181"/>
        <end position="205"/>
    </location>
</feature>
<evidence type="ECO:0000256" key="1">
    <source>
        <dbReference type="SAM" id="Coils"/>
    </source>
</evidence>
<evidence type="ECO:0000256" key="2">
    <source>
        <dbReference type="SAM" id="MobiDB-lite"/>
    </source>
</evidence>
<dbReference type="AlphaFoldDB" id="A0A4S8KJH3"/>
<keyword evidence="4" id="KW-1185">Reference proteome</keyword>
<accession>A0A4S8KJH3</accession>
<dbReference type="OrthoDB" id="6424487at2759"/>
<feature type="region of interest" description="Disordered" evidence="2">
    <location>
        <begin position="181"/>
        <end position="218"/>
    </location>
</feature>
<keyword evidence="1" id="KW-0175">Coiled coil</keyword>
<reference evidence="3 4" key="1">
    <citation type="journal article" date="2019" name="Nat. Ecol. Evol.">
        <title>Megaphylogeny resolves global patterns of mushroom evolution.</title>
        <authorList>
            <person name="Varga T."/>
            <person name="Krizsan K."/>
            <person name="Foldi C."/>
            <person name="Dima B."/>
            <person name="Sanchez-Garcia M."/>
            <person name="Sanchez-Ramirez S."/>
            <person name="Szollosi G.J."/>
            <person name="Szarkandi J.G."/>
            <person name="Papp V."/>
            <person name="Albert L."/>
            <person name="Andreopoulos W."/>
            <person name="Angelini C."/>
            <person name="Antonin V."/>
            <person name="Barry K.W."/>
            <person name="Bougher N.L."/>
            <person name="Buchanan P."/>
            <person name="Buyck B."/>
            <person name="Bense V."/>
            <person name="Catcheside P."/>
            <person name="Chovatia M."/>
            <person name="Cooper J."/>
            <person name="Damon W."/>
            <person name="Desjardin D."/>
            <person name="Finy P."/>
            <person name="Geml J."/>
            <person name="Haridas S."/>
            <person name="Hughes K."/>
            <person name="Justo A."/>
            <person name="Karasinski D."/>
            <person name="Kautmanova I."/>
            <person name="Kiss B."/>
            <person name="Kocsube S."/>
            <person name="Kotiranta H."/>
            <person name="LaButti K.M."/>
            <person name="Lechner B.E."/>
            <person name="Liimatainen K."/>
            <person name="Lipzen A."/>
            <person name="Lukacs Z."/>
            <person name="Mihaltcheva S."/>
            <person name="Morgado L.N."/>
            <person name="Niskanen T."/>
            <person name="Noordeloos M.E."/>
            <person name="Ohm R.A."/>
            <person name="Ortiz-Santana B."/>
            <person name="Ovrebo C."/>
            <person name="Racz N."/>
            <person name="Riley R."/>
            <person name="Savchenko A."/>
            <person name="Shiryaev A."/>
            <person name="Soop K."/>
            <person name="Spirin V."/>
            <person name="Szebenyi C."/>
            <person name="Tomsovsky M."/>
            <person name="Tulloss R.E."/>
            <person name="Uehling J."/>
            <person name="Grigoriev I.V."/>
            <person name="Vagvolgyi C."/>
            <person name="Papp T."/>
            <person name="Martin F.M."/>
            <person name="Miettinen O."/>
            <person name="Hibbett D.S."/>
            <person name="Nagy L.G."/>
        </authorList>
    </citation>
    <scope>NUCLEOTIDE SEQUENCE [LARGE SCALE GENOMIC DNA]</scope>
    <source>
        <strain evidence="3 4">CBS 962.96</strain>
    </source>
</reference>
<gene>
    <name evidence="3" type="ORF">K435DRAFT_880592</name>
</gene>
<organism evidence="3 4">
    <name type="scientific">Dendrothele bispora (strain CBS 962.96)</name>
    <dbReference type="NCBI Taxonomy" id="1314807"/>
    <lineage>
        <taxon>Eukaryota</taxon>
        <taxon>Fungi</taxon>
        <taxon>Dikarya</taxon>
        <taxon>Basidiomycota</taxon>
        <taxon>Agaricomycotina</taxon>
        <taxon>Agaricomycetes</taxon>
        <taxon>Agaricomycetidae</taxon>
        <taxon>Agaricales</taxon>
        <taxon>Agaricales incertae sedis</taxon>
        <taxon>Dendrothele</taxon>
    </lineage>
</organism>
<evidence type="ECO:0000313" key="4">
    <source>
        <dbReference type="Proteomes" id="UP000297245"/>
    </source>
</evidence>
<feature type="coiled-coil region" evidence="1">
    <location>
        <begin position="37"/>
        <end position="64"/>
    </location>
</feature>
<evidence type="ECO:0000313" key="3">
    <source>
        <dbReference type="EMBL" id="THU75553.1"/>
    </source>
</evidence>
<dbReference type="EMBL" id="ML181912">
    <property type="protein sequence ID" value="THU75553.1"/>
    <property type="molecule type" value="Genomic_DNA"/>
</dbReference>
<sequence>MTKPLGTLKSTELEIAGKELAELRQKVANLPYKDNIIQLLQQEISTLKQELETCTGKLQQTEASNSTLSNHLQRGQLLQLMESGEVLLHLRSIFEAHATSMNNSMENLAVRVAERLKPVKEAPVTPPCEIPHVPSVGLEPQNIPEVQPNSPIIQPMVVDDENISKADAFRSLMNTFKRLSQNDPSRLSHSPNATHPNATHPNATHPNAMHPNAMHPNAMHLNAMHPNAMHPNAIHSNAMHPNAIHSNAMHPNAMHPNAMHPNAMHPNPREDFSQMTGQGQTFHMPNDNPGSQRSTIAPAIPNPATPYSAFGSVGVGQHHTSDRQLPRPLPPPKTYPTPNINATWNFPLGGSEPGQL</sequence>
<feature type="compositionally biased region" description="Polar residues" evidence="2">
    <location>
        <begin position="273"/>
        <end position="294"/>
    </location>
</feature>
<protein>
    <submittedName>
        <fullName evidence="3">Uncharacterized protein</fullName>
    </submittedName>
</protein>
<proteinExistence type="predicted"/>